<name>A0A9D9N832_9FIRM</name>
<organism evidence="1 2">
    <name type="scientific">Candidatus Scybalomonas excrementavium</name>
    <dbReference type="NCBI Taxonomy" id="2840943"/>
    <lineage>
        <taxon>Bacteria</taxon>
        <taxon>Bacillati</taxon>
        <taxon>Bacillota</taxon>
        <taxon>Clostridia</taxon>
        <taxon>Lachnospirales</taxon>
        <taxon>Lachnospiraceae</taxon>
        <taxon>Lachnospiraceae incertae sedis</taxon>
        <taxon>Candidatus Scybalomonas</taxon>
    </lineage>
</organism>
<dbReference type="AlphaFoldDB" id="A0A9D9N832"/>
<evidence type="ECO:0000313" key="2">
    <source>
        <dbReference type="Proteomes" id="UP000823618"/>
    </source>
</evidence>
<dbReference type="EMBL" id="JADIML010000243">
    <property type="protein sequence ID" value="MBO8463998.1"/>
    <property type="molecule type" value="Genomic_DNA"/>
</dbReference>
<protein>
    <recommendedName>
        <fullName evidence="3">SH3b domain-containing protein</fullName>
    </recommendedName>
</protein>
<dbReference type="Gene3D" id="2.30.30.40">
    <property type="entry name" value="SH3 Domains"/>
    <property type="match status" value="1"/>
</dbReference>
<reference evidence="1" key="2">
    <citation type="journal article" date="2021" name="PeerJ">
        <title>Extensive microbial diversity within the chicken gut microbiome revealed by metagenomics and culture.</title>
        <authorList>
            <person name="Gilroy R."/>
            <person name="Ravi A."/>
            <person name="Getino M."/>
            <person name="Pursley I."/>
            <person name="Horton D.L."/>
            <person name="Alikhan N.F."/>
            <person name="Baker D."/>
            <person name="Gharbi K."/>
            <person name="Hall N."/>
            <person name="Watson M."/>
            <person name="Adriaenssens E.M."/>
            <person name="Foster-Nyarko E."/>
            <person name="Jarju S."/>
            <person name="Secka A."/>
            <person name="Antonio M."/>
            <person name="Oren A."/>
            <person name="Chaudhuri R.R."/>
            <person name="La Ragione R."/>
            <person name="Hildebrand F."/>
            <person name="Pallen M.J."/>
        </authorList>
    </citation>
    <scope>NUCLEOTIDE SEQUENCE</scope>
    <source>
        <strain evidence="1">E3-2379</strain>
    </source>
</reference>
<comment type="caution">
    <text evidence="1">The sequence shown here is derived from an EMBL/GenBank/DDBJ whole genome shotgun (WGS) entry which is preliminary data.</text>
</comment>
<evidence type="ECO:0008006" key="3">
    <source>
        <dbReference type="Google" id="ProtNLM"/>
    </source>
</evidence>
<gene>
    <name evidence="1" type="ORF">IAC13_08715</name>
</gene>
<proteinExistence type="predicted"/>
<evidence type="ECO:0000313" key="1">
    <source>
        <dbReference type="EMBL" id="MBO8463998.1"/>
    </source>
</evidence>
<dbReference type="Proteomes" id="UP000823618">
    <property type="component" value="Unassembled WGS sequence"/>
</dbReference>
<sequence>TVSEMMYITNVEHSAYFRKQPIASTSSSNIISTIPLYEDVGFIESYNSEYAKIEYNGRVGYVQWEVLSGYDTYYDYYY</sequence>
<feature type="non-terminal residue" evidence="1">
    <location>
        <position position="1"/>
    </location>
</feature>
<accession>A0A9D9N832</accession>
<reference evidence="1" key="1">
    <citation type="submission" date="2020-10" db="EMBL/GenBank/DDBJ databases">
        <authorList>
            <person name="Gilroy R."/>
        </authorList>
    </citation>
    <scope>NUCLEOTIDE SEQUENCE</scope>
    <source>
        <strain evidence="1">E3-2379</strain>
    </source>
</reference>